<protein>
    <submittedName>
        <fullName evidence="2">Uncharacterized protein</fullName>
    </submittedName>
</protein>
<proteinExistence type="predicted"/>
<reference evidence="2 3" key="1">
    <citation type="submission" date="2020-01" db="EMBL/GenBank/DDBJ databases">
        <title>Genome sequence of Desulfovibrio aerotolerans DSM 16695(T).</title>
        <authorList>
            <person name="Karnachuk O."/>
            <person name="Avakyan M."/>
            <person name="Mardanov A."/>
            <person name="Kadnikov V."/>
            <person name="Ravin N."/>
        </authorList>
    </citation>
    <scope>NUCLEOTIDE SEQUENCE [LARGE SCALE GENOMIC DNA]</scope>
    <source>
        <strain evidence="2 3">DSM 16695</strain>
    </source>
</reference>
<dbReference type="RefSeq" id="WP_160964250.1">
    <property type="nucleotide sequence ID" value="NZ_WVUD01000088.1"/>
</dbReference>
<dbReference type="InterPro" id="IPR047794">
    <property type="entry name" value="C45_proenzyme-like"/>
</dbReference>
<accession>A0A7C9MXI8</accession>
<dbReference type="EMBL" id="WVUD01000088">
    <property type="protein sequence ID" value="MYL85374.1"/>
    <property type="molecule type" value="Genomic_DNA"/>
</dbReference>
<evidence type="ECO:0000256" key="1">
    <source>
        <dbReference type="SAM" id="SignalP"/>
    </source>
</evidence>
<organism evidence="2 3">
    <name type="scientific">Solidesulfovibrio aerotolerans</name>
    <dbReference type="NCBI Taxonomy" id="295255"/>
    <lineage>
        <taxon>Bacteria</taxon>
        <taxon>Pseudomonadati</taxon>
        <taxon>Thermodesulfobacteriota</taxon>
        <taxon>Desulfovibrionia</taxon>
        <taxon>Desulfovibrionales</taxon>
        <taxon>Desulfovibrionaceae</taxon>
        <taxon>Solidesulfovibrio</taxon>
    </lineage>
</organism>
<dbReference type="NCBIfam" id="NF040521">
    <property type="entry name" value="C45_proenzyme"/>
    <property type="match status" value="1"/>
</dbReference>
<name>A0A7C9MXI8_9BACT</name>
<comment type="caution">
    <text evidence="2">The sequence shown here is derived from an EMBL/GenBank/DDBJ whole genome shotgun (WGS) entry which is preliminary data.</text>
</comment>
<keyword evidence="1" id="KW-0732">Signal</keyword>
<dbReference type="AlphaFoldDB" id="A0A7C9MXI8"/>
<dbReference type="OrthoDB" id="1736836at2"/>
<gene>
    <name evidence="2" type="ORF">GTA51_19985</name>
</gene>
<feature type="chain" id="PRO_5028989489" evidence="1">
    <location>
        <begin position="26"/>
        <end position="441"/>
    </location>
</feature>
<feature type="signal peptide" evidence="1">
    <location>
        <begin position="1"/>
        <end position="25"/>
    </location>
</feature>
<evidence type="ECO:0000313" key="3">
    <source>
        <dbReference type="Proteomes" id="UP000482487"/>
    </source>
</evidence>
<dbReference type="Gene3D" id="3.60.60.10">
    <property type="entry name" value="Penicillin V Acylase, Chain A"/>
    <property type="match status" value="1"/>
</dbReference>
<evidence type="ECO:0000313" key="2">
    <source>
        <dbReference type="EMBL" id="MYL85374.1"/>
    </source>
</evidence>
<keyword evidence="3" id="KW-1185">Reference proteome</keyword>
<sequence>MLKSSLVKIFLIVMLSAVFSISAVSSSQSKPVSKHPAVKIIYDKKNLHYKVEFDLTSVSHKEMGRQYALALVDALPQFERFTDAALLETLKEAKMTFQQALDNVNALKPNIPKEYLDEFEGMGQVFSDPSDEVGNGRLSPNKIFVSVIFEDVTDSAACSASAVFGKDSATGKTILGRNNDWPPDEEIDKWGALFIFHNGGKSVAGNGFLGELFPTNVFNRHHVFGGSLASYPSVARTLPLTGMRSPTIDLRYAIESSRTLADAEAFLSKSKYATGSVIIVADPETAHVLEYDTSRAEGQRARIRTSASELIPGESWDIPTAIACVNSFVLPGGFDNHDAHNKLRFGNFNKLFRSSLVQGPVGVDQMQGIMGYTSWDGNSKTSGAIFRLGIGSGTEQDSATFQSFVIKLDTFESWMAYTAHGARWPYKPVYHKVLDGDPFKQ</sequence>
<dbReference type="Proteomes" id="UP000482487">
    <property type="component" value="Unassembled WGS sequence"/>
</dbReference>